<evidence type="ECO:0000259" key="1">
    <source>
        <dbReference type="Pfam" id="PF14192"/>
    </source>
</evidence>
<organism evidence="2 3">
    <name type="scientific">Wansuia hejianensis</name>
    <dbReference type="NCBI Taxonomy" id="2763667"/>
    <lineage>
        <taxon>Bacteria</taxon>
        <taxon>Bacillati</taxon>
        <taxon>Bacillota</taxon>
        <taxon>Clostridia</taxon>
        <taxon>Lachnospirales</taxon>
        <taxon>Lachnospiraceae</taxon>
        <taxon>Wansuia</taxon>
    </lineage>
</organism>
<accession>A0A7G9GAC5</accession>
<dbReference type="EMBL" id="CP060635">
    <property type="protein sequence ID" value="QNM07757.1"/>
    <property type="molecule type" value="Genomic_DNA"/>
</dbReference>
<dbReference type="Proteomes" id="UP000515860">
    <property type="component" value="Chromosome"/>
</dbReference>
<sequence length="74" mass="8250">MQGFPNKQAIERLRIMYPTGTRIELISMNDPYAKLTPGEQGTVQFVDDIGTIFVNWDCGSGLGVAYGEDIIRKI</sequence>
<dbReference type="RefSeq" id="WP_249328439.1">
    <property type="nucleotide sequence ID" value="NZ_CP060635.1"/>
</dbReference>
<gene>
    <name evidence="2" type="ORF">H9Q79_12645</name>
</gene>
<name>A0A7G9GAC5_9FIRM</name>
<protein>
    <submittedName>
        <fullName evidence="2">DUF4314 domain-containing protein</fullName>
    </submittedName>
</protein>
<reference evidence="2 3" key="1">
    <citation type="submission" date="2020-08" db="EMBL/GenBank/DDBJ databases">
        <authorList>
            <person name="Liu C."/>
            <person name="Sun Q."/>
        </authorList>
    </citation>
    <scope>NUCLEOTIDE SEQUENCE [LARGE SCALE GENOMIC DNA]</scope>
    <source>
        <strain evidence="2 3">NSJ-29</strain>
    </source>
</reference>
<keyword evidence="3" id="KW-1185">Reference proteome</keyword>
<proteinExistence type="predicted"/>
<feature type="domain" description="DUF4314" evidence="1">
    <location>
        <begin position="7"/>
        <end position="74"/>
    </location>
</feature>
<dbReference type="KEGG" id="whj:H9Q79_12645"/>
<evidence type="ECO:0000313" key="3">
    <source>
        <dbReference type="Proteomes" id="UP000515860"/>
    </source>
</evidence>
<dbReference type="AlphaFoldDB" id="A0A7G9GAC5"/>
<dbReference type="InterPro" id="IPR025463">
    <property type="entry name" value="DUF4314"/>
</dbReference>
<dbReference type="Pfam" id="PF14192">
    <property type="entry name" value="DUF4314"/>
    <property type="match status" value="1"/>
</dbReference>
<evidence type="ECO:0000313" key="2">
    <source>
        <dbReference type="EMBL" id="QNM07757.1"/>
    </source>
</evidence>